<proteinExistence type="predicted"/>
<dbReference type="AlphaFoldDB" id="A0AA88SGA3"/>
<sequence length="100" mass="10553">MAKMVKHNHAIKRMLGTLDDSFTGFLEPTKFMSLRLGTQGSLTGVGISIGYPTGNHGSTPGLVVISAAPGGPANRAGVSSRDLINEIDDRSTEAMAYMMQ</sequence>
<dbReference type="InterPro" id="IPR036034">
    <property type="entry name" value="PDZ_sf"/>
</dbReference>
<protein>
    <recommendedName>
        <fullName evidence="1">PDZ domain-containing protein</fullName>
    </recommendedName>
</protein>
<dbReference type="EMBL" id="JAVXUO010000701">
    <property type="protein sequence ID" value="KAK2989800.1"/>
    <property type="molecule type" value="Genomic_DNA"/>
</dbReference>
<gene>
    <name evidence="2" type="ORF">RJ640_006117</name>
</gene>
<dbReference type="Gene3D" id="2.30.42.10">
    <property type="match status" value="1"/>
</dbReference>
<dbReference type="Gene3D" id="3.30.750.44">
    <property type="match status" value="1"/>
</dbReference>
<accession>A0AA88SGA3</accession>
<reference evidence="2" key="1">
    <citation type="submission" date="2022-12" db="EMBL/GenBank/DDBJ databases">
        <title>Draft genome assemblies for two species of Escallonia (Escalloniales).</title>
        <authorList>
            <person name="Chanderbali A."/>
            <person name="Dervinis C."/>
            <person name="Anghel I."/>
            <person name="Soltis D."/>
            <person name="Soltis P."/>
            <person name="Zapata F."/>
        </authorList>
    </citation>
    <scope>NUCLEOTIDE SEQUENCE</scope>
    <source>
        <strain evidence="2">UCBG92.1500</strain>
        <tissue evidence="2">Leaf</tissue>
    </source>
</reference>
<dbReference type="PANTHER" id="PTHR32060">
    <property type="entry name" value="TAIL-SPECIFIC PROTEASE"/>
    <property type="match status" value="1"/>
</dbReference>
<dbReference type="Pfam" id="PF00595">
    <property type="entry name" value="PDZ"/>
    <property type="match status" value="1"/>
</dbReference>
<evidence type="ECO:0000313" key="2">
    <source>
        <dbReference type="EMBL" id="KAK2989800.1"/>
    </source>
</evidence>
<name>A0AA88SGA3_9ASTE</name>
<feature type="domain" description="PDZ" evidence="1">
    <location>
        <begin position="31"/>
        <end position="100"/>
    </location>
</feature>
<dbReference type="PROSITE" id="PS50106">
    <property type="entry name" value="PDZ"/>
    <property type="match status" value="1"/>
</dbReference>
<comment type="caution">
    <text evidence="2">The sequence shown here is derived from an EMBL/GenBank/DDBJ whole genome shotgun (WGS) entry which is preliminary data.</text>
</comment>
<dbReference type="GO" id="GO:0004175">
    <property type="term" value="F:endopeptidase activity"/>
    <property type="evidence" value="ECO:0007669"/>
    <property type="project" value="TreeGrafter"/>
</dbReference>
<dbReference type="InterPro" id="IPR001478">
    <property type="entry name" value="PDZ"/>
</dbReference>
<dbReference type="Proteomes" id="UP001187471">
    <property type="component" value="Unassembled WGS sequence"/>
</dbReference>
<keyword evidence="3" id="KW-1185">Reference proteome</keyword>
<evidence type="ECO:0000259" key="1">
    <source>
        <dbReference type="PROSITE" id="PS50106"/>
    </source>
</evidence>
<organism evidence="2 3">
    <name type="scientific">Escallonia rubra</name>
    <dbReference type="NCBI Taxonomy" id="112253"/>
    <lineage>
        <taxon>Eukaryota</taxon>
        <taxon>Viridiplantae</taxon>
        <taxon>Streptophyta</taxon>
        <taxon>Embryophyta</taxon>
        <taxon>Tracheophyta</taxon>
        <taxon>Spermatophyta</taxon>
        <taxon>Magnoliopsida</taxon>
        <taxon>eudicotyledons</taxon>
        <taxon>Gunneridae</taxon>
        <taxon>Pentapetalae</taxon>
        <taxon>asterids</taxon>
        <taxon>campanulids</taxon>
        <taxon>Escalloniales</taxon>
        <taxon>Escalloniaceae</taxon>
        <taxon>Escallonia</taxon>
    </lineage>
</organism>
<dbReference type="SUPFAM" id="SSF50156">
    <property type="entry name" value="PDZ domain-like"/>
    <property type="match status" value="1"/>
</dbReference>
<evidence type="ECO:0000313" key="3">
    <source>
        <dbReference type="Proteomes" id="UP001187471"/>
    </source>
</evidence>
<dbReference type="PANTHER" id="PTHR32060:SF7">
    <property type="entry name" value="CARBOXYL-TERMINAL-PROCESSING PEPTIDASE 2, CHLOROPLASTIC"/>
    <property type="match status" value="1"/>
</dbReference>